<reference evidence="3 4" key="1">
    <citation type="submission" date="2023-08" db="EMBL/GenBank/DDBJ databases">
        <title>Black Yeasts Isolated from many extreme environments.</title>
        <authorList>
            <person name="Coleine C."/>
            <person name="Stajich J.E."/>
            <person name="Selbmann L."/>
        </authorList>
    </citation>
    <scope>NUCLEOTIDE SEQUENCE [LARGE SCALE GENOMIC DNA]</scope>
    <source>
        <strain evidence="3 4">CCFEE 5792</strain>
    </source>
</reference>
<dbReference type="GO" id="GO:0016787">
    <property type="term" value="F:hydrolase activity"/>
    <property type="evidence" value="ECO:0007669"/>
    <property type="project" value="UniProtKB-KW"/>
</dbReference>
<dbReference type="Pfam" id="PF07859">
    <property type="entry name" value="Abhydrolase_3"/>
    <property type="match status" value="1"/>
</dbReference>
<accession>A0AAV9MVV3</accession>
<dbReference type="RefSeq" id="XP_064701398.1">
    <property type="nucleotide sequence ID" value="XM_064852423.1"/>
</dbReference>
<keyword evidence="4" id="KW-1185">Reference proteome</keyword>
<dbReference type="PANTHER" id="PTHR48081">
    <property type="entry name" value="AB HYDROLASE SUPERFAMILY PROTEIN C4A8.06C"/>
    <property type="match status" value="1"/>
</dbReference>
<evidence type="ECO:0000259" key="2">
    <source>
        <dbReference type="Pfam" id="PF07859"/>
    </source>
</evidence>
<evidence type="ECO:0000256" key="1">
    <source>
        <dbReference type="ARBA" id="ARBA00022801"/>
    </source>
</evidence>
<name>A0AAV9MVV3_9EURO</name>
<proteinExistence type="predicted"/>
<dbReference type="InterPro" id="IPR013094">
    <property type="entry name" value="AB_hydrolase_3"/>
</dbReference>
<dbReference type="SUPFAM" id="SSF53474">
    <property type="entry name" value="alpha/beta-Hydrolases"/>
    <property type="match status" value="1"/>
</dbReference>
<sequence>MANLWLLLLRHPLRAILFSHSFLSQILLTLLQRLLLPHFPSHQSLRLQIQRAYLSSASLTFPDLTHRLPVGNVPARRARKLENIPAYLVPGSRELSDFAGPKHETRRCVALFAHGGGYARGEARMYLNYMERWIRVAAQASLDLAFLTVEYPLSTEKSHPAQLNAFTQSHRFLLDSGIEPGNIIFMGDSAGGGLCILSGIHLHSLHLPQPAATVLISPWLDMALSAYEGGNPAVETDYFMFANEAVPGLVSLFIGSYARDSPEVNPLHRESGDINGLSPQLIFTGGAEFARRDSEMWAEKCGQADVEHKLIIEWGQLHIYAVGSKFTAPAIRAKTDDLIIGWMKQHVK</sequence>
<evidence type="ECO:0000313" key="4">
    <source>
        <dbReference type="Proteomes" id="UP001358417"/>
    </source>
</evidence>
<gene>
    <name evidence="3" type="ORF">LTR84_008880</name>
</gene>
<dbReference type="Gene3D" id="3.40.50.1820">
    <property type="entry name" value="alpha/beta hydrolase"/>
    <property type="match status" value="1"/>
</dbReference>
<organism evidence="3 4">
    <name type="scientific">Exophiala bonariae</name>
    <dbReference type="NCBI Taxonomy" id="1690606"/>
    <lineage>
        <taxon>Eukaryota</taxon>
        <taxon>Fungi</taxon>
        <taxon>Dikarya</taxon>
        <taxon>Ascomycota</taxon>
        <taxon>Pezizomycotina</taxon>
        <taxon>Eurotiomycetes</taxon>
        <taxon>Chaetothyriomycetidae</taxon>
        <taxon>Chaetothyriales</taxon>
        <taxon>Herpotrichiellaceae</taxon>
        <taxon>Exophiala</taxon>
    </lineage>
</organism>
<dbReference type="InterPro" id="IPR029058">
    <property type="entry name" value="AB_hydrolase_fold"/>
</dbReference>
<dbReference type="InterPro" id="IPR050300">
    <property type="entry name" value="GDXG_lipolytic_enzyme"/>
</dbReference>
<dbReference type="EMBL" id="JAVRRD010000034">
    <property type="protein sequence ID" value="KAK5045787.1"/>
    <property type="molecule type" value="Genomic_DNA"/>
</dbReference>
<comment type="caution">
    <text evidence="3">The sequence shown here is derived from an EMBL/GenBank/DDBJ whole genome shotgun (WGS) entry which is preliminary data.</text>
</comment>
<evidence type="ECO:0000313" key="3">
    <source>
        <dbReference type="EMBL" id="KAK5045787.1"/>
    </source>
</evidence>
<dbReference type="PANTHER" id="PTHR48081:SF8">
    <property type="entry name" value="ALPHA_BETA HYDROLASE FOLD-3 DOMAIN-CONTAINING PROTEIN-RELATED"/>
    <property type="match status" value="1"/>
</dbReference>
<dbReference type="AlphaFoldDB" id="A0AAV9MVV3"/>
<keyword evidence="1" id="KW-0378">Hydrolase</keyword>
<dbReference type="GeneID" id="89977042"/>
<feature type="domain" description="Alpha/beta hydrolase fold-3" evidence="2">
    <location>
        <begin position="111"/>
        <end position="320"/>
    </location>
</feature>
<protein>
    <recommendedName>
        <fullName evidence="2">Alpha/beta hydrolase fold-3 domain-containing protein</fullName>
    </recommendedName>
</protein>
<dbReference type="Proteomes" id="UP001358417">
    <property type="component" value="Unassembled WGS sequence"/>
</dbReference>